<dbReference type="OrthoDB" id="9934714at2759"/>
<proteinExistence type="evidence at transcript level"/>
<dbReference type="Pfam" id="PF15792">
    <property type="entry name" value="LAS2"/>
    <property type="match status" value="1"/>
</dbReference>
<dbReference type="InterPro" id="IPR031587">
    <property type="entry name" value="LAS2"/>
</dbReference>
<dbReference type="AGR" id="MGI:1922045"/>
<organism evidence="1">
    <name type="scientific">Mus musculus</name>
    <name type="common">Mouse</name>
    <dbReference type="NCBI Taxonomy" id="10090"/>
    <lineage>
        <taxon>Eukaryota</taxon>
        <taxon>Metazoa</taxon>
        <taxon>Chordata</taxon>
        <taxon>Craniata</taxon>
        <taxon>Vertebrata</taxon>
        <taxon>Euteleostomi</taxon>
        <taxon>Mammalia</taxon>
        <taxon>Eutheria</taxon>
        <taxon>Euarchontoglires</taxon>
        <taxon>Glires</taxon>
        <taxon>Rodentia</taxon>
        <taxon>Myomorpha</taxon>
        <taxon>Muroidea</taxon>
        <taxon>Muridae</taxon>
        <taxon>Murinae</taxon>
        <taxon>Mus</taxon>
        <taxon>Mus</taxon>
    </lineage>
</organism>
<sequence>MAKLNTKLRGCSQESSVSSLLASGSLSGSRSDSAHSAHSSFVYKDQLYSSASEALQAYIDDFDLSREHPGANAVKVNTDGEIGNGLQFSSYVHIPDNGDKIELLILKAKKNLKQSAKDLPKPVEKDDSPCSLDKLEAERTWENVPVAL</sequence>
<dbReference type="PANTHER" id="PTHR35079">
    <property type="entry name" value="LUNG ADENOMA SUSCEPTIBILITY PROTEIN 2"/>
    <property type="match status" value="1"/>
</dbReference>
<reference evidence="1" key="1">
    <citation type="submission" date="2010-10" db="EMBL/GenBank/DDBJ databases">
        <title>A three-allele model for the pulmonary adenoma resistance 2 (Par2) locus in mice.</title>
        <authorList>
            <person name="Manenti G."/>
        </authorList>
    </citation>
    <scope>NUCLEOTIDE SEQUENCE</scope>
    <source>
        <strain evidence="1">SWR/J</strain>
        <tissue evidence="1">Lung</tissue>
    </source>
</reference>
<name>G8CZ85_MOUSE</name>
<dbReference type="PANTHER" id="PTHR35079:SF1">
    <property type="entry name" value="LUNG ADENOMA SUSCEPTIBILITY PROTEIN 2"/>
    <property type="match status" value="1"/>
</dbReference>
<dbReference type="AlphaFoldDB" id="G8CZ85"/>
<protein>
    <submittedName>
        <fullName evidence="1">4930503L19Rik isoform 11 transcript variant 20</fullName>
    </submittedName>
</protein>
<evidence type="ECO:0000313" key="1">
    <source>
        <dbReference type="EMBL" id="ADR31467.1"/>
    </source>
</evidence>
<dbReference type="MGI" id="MGI:1922045">
    <property type="gene designation" value="4930503L19Rik"/>
</dbReference>
<dbReference type="EMBL" id="HQ439007">
    <property type="protein sequence ID" value="ADR31467.1"/>
    <property type="molecule type" value="mRNA"/>
</dbReference>
<gene>
    <name evidence="2" type="primary">4930503L19Rik</name>
</gene>
<dbReference type="InterPro" id="IPR052679">
    <property type="entry name" value="Cell_Prolif_Regulator"/>
</dbReference>
<evidence type="ECO:0000313" key="2">
    <source>
        <dbReference type="MGI" id="MGI:1922045"/>
    </source>
</evidence>
<accession>G8CZ85</accession>